<comment type="caution">
    <text evidence="2">The sequence shown here is derived from an EMBL/GenBank/DDBJ whole genome shotgun (WGS) entry which is preliminary data.</text>
</comment>
<dbReference type="InterPro" id="IPR036411">
    <property type="entry name" value="TorD-like_sf"/>
</dbReference>
<dbReference type="PANTHER" id="PTHR43680:SF2">
    <property type="entry name" value="NITRATE REDUCTASE MOLYBDENUM COFACTOR ASSEMBLY CHAPERONE NARJ"/>
    <property type="match status" value="1"/>
</dbReference>
<accession>A0ABV8VR12</accession>
<organism evidence="2 3">
    <name type="scientific">Gracilibacillus marinus</name>
    <dbReference type="NCBI Taxonomy" id="630535"/>
    <lineage>
        <taxon>Bacteria</taxon>
        <taxon>Bacillati</taxon>
        <taxon>Bacillota</taxon>
        <taxon>Bacilli</taxon>
        <taxon>Bacillales</taxon>
        <taxon>Bacillaceae</taxon>
        <taxon>Gracilibacillus</taxon>
    </lineage>
</organism>
<dbReference type="RefSeq" id="WP_390195977.1">
    <property type="nucleotide sequence ID" value="NZ_JBHSDV010000001.1"/>
</dbReference>
<dbReference type="Proteomes" id="UP001595880">
    <property type="component" value="Unassembled WGS sequence"/>
</dbReference>
<protein>
    <submittedName>
        <fullName evidence="2">Nitrate reductase molybdenum cofactor assembly chaperone</fullName>
    </submittedName>
</protein>
<keyword evidence="1" id="KW-0534">Nitrate assimilation</keyword>
<dbReference type="PANTHER" id="PTHR43680">
    <property type="entry name" value="NITRATE REDUCTASE MOLYBDENUM COFACTOR ASSEMBLY CHAPERONE"/>
    <property type="match status" value="1"/>
</dbReference>
<dbReference type="InterPro" id="IPR020945">
    <property type="entry name" value="DMSO/NO3_reduct_chaperone"/>
</dbReference>
<keyword evidence="3" id="KW-1185">Reference proteome</keyword>
<dbReference type="NCBIfam" id="TIGR00684">
    <property type="entry name" value="narJ"/>
    <property type="match status" value="1"/>
</dbReference>
<name>A0ABV8VR12_9BACI</name>
<sequence length="197" mass="23303">MREKEAELLLVAAHLLDYPSKQTIEMVQEWINTSNHWSMERNQLQLLIRPFQMMSFIELEKLYVNTFDLKAEIGLYLTAYEVGDSNKRGASLIQLQKIINQAGFERNDKELADYIPMLYELIAIMEETDDAIRLWKRLGTVTQTIYQNIPKTNLYFPIFELLMTYVFEAPSDKELEEMERNRETTDLAELPYPIMYN</sequence>
<dbReference type="SUPFAM" id="SSF89155">
    <property type="entry name" value="TorD-like"/>
    <property type="match status" value="1"/>
</dbReference>
<reference evidence="3" key="1">
    <citation type="journal article" date="2019" name="Int. J. Syst. Evol. Microbiol.">
        <title>The Global Catalogue of Microorganisms (GCM) 10K type strain sequencing project: providing services to taxonomists for standard genome sequencing and annotation.</title>
        <authorList>
            <consortium name="The Broad Institute Genomics Platform"/>
            <consortium name="The Broad Institute Genome Sequencing Center for Infectious Disease"/>
            <person name="Wu L."/>
            <person name="Ma J."/>
        </authorList>
    </citation>
    <scope>NUCLEOTIDE SEQUENCE [LARGE SCALE GENOMIC DNA]</scope>
    <source>
        <strain evidence="3">KACC 14058</strain>
    </source>
</reference>
<gene>
    <name evidence="2" type="primary">narJ</name>
    <name evidence="2" type="ORF">ACFOZ1_03625</name>
</gene>
<evidence type="ECO:0000313" key="2">
    <source>
        <dbReference type="EMBL" id="MFC4386894.1"/>
    </source>
</evidence>
<dbReference type="EMBL" id="JBHSDV010000001">
    <property type="protein sequence ID" value="MFC4386894.1"/>
    <property type="molecule type" value="Genomic_DNA"/>
</dbReference>
<evidence type="ECO:0000313" key="3">
    <source>
        <dbReference type="Proteomes" id="UP001595880"/>
    </source>
</evidence>
<dbReference type="InterPro" id="IPR003765">
    <property type="entry name" value="NO3_reductase_chaperone_NarJ"/>
</dbReference>
<dbReference type="Pfam" id="PF02613">
    <property type="entry name" value="Nitrate_red_del"/>
    <property type="match status" value="1"/>
</dbReference>
<evidence type="ECO:0000256" key="1">
    <source>
        <dbReference type="ARBA" id="ARBA00023063"/>
    </source>
</evidence>
<proteinExistence type="predicted"/>